<evidence type="ECO:0000256" key="1">
    <source>
        <dbReference type="SAM" id="SignalP"/>
    </source>
</evidence>
<feature type="domain" description="Glycosyl hydrolase family 13 catalytic" evidence="2">
    <location>
        <begin position="39"/>
        <end position="439"/>
    </location>
</feature>
<dbReference type="InterPro" id="IPR032091">
    <property type="entry name" value="Malt_amylase-like_C"/>
</dbReference>
<dbReference type="GO" id="GO:0016787">
    <property type="term" value="F:hydrolase activity"/>
    <property type="evidence" value="ECO:0007669"/>
    <property type="project" value="UniProtKB-KW"/>
</dbReference>
<dbReference type="Gene3D" id="2.60.40.1180">
    <property type="entry name" value="Golgi alpha-mannosidase II"/>
    <property type="match status" value="1"/>
</dbReference>
<dbReference type="SMART" id="SM00642">
    <property type="entry name" value="Aamy"/>
    <property type="match status" value="1"/>
</dbReference>
<keyword evidence="4" id="KW-1185">Reference proteome</keyword>
<dbReference type="Gene3D" id="3.90.400.10">
    <property type="entry name" value="Oligo-1,6-glucosidase, Domain 2"/>
    <property type="match status" value="1"/>
</dbReference>
<organism evidence="3 4">
    <name type="scientific">Mucilaginibacter dorajii</name>
    <dbReference type="NCBI Taxonomy" id="692994"/>
    <lineage>
        <taxon>Bacteria</taxon>
        <taxon>Pseudomonadati</taxon>
        <taxon>Bacteroidota</taxon>
        <taxon>Sphingobacteriia</taxon>
        <taxon>Sphingobacteriales</taxon>
        <taxon>Sphingobacteriaceae</taxon>
        <taxon>Mucilaginibacter</taxon>
    </lineage>
</organism>
<dbReference type="InterPro" id="IPR017853">
    <property type="entry name" value="GH"/>
</dbReference>
<feature type="signal peptide" evidence="1">
    <location>
        <begin position="1"/>
        <end position="18"/>
    </location>
</feature>
<dbReference type="SUPFAM" id="SSF51445">
    <property type="entry name" value="(Trans)glycosidases"/>
    <property type="match status" value="1"/>
</dbReference>
<accession>A0ABP7QHG6</accession>
<evidence type="ECO:0000259" key="2">
    <source>
        <dbReference type="SMART" id="SM00642"/>
    </source>
</evidence>
<dbReference type="PANTHER" id="PTHR10357">
    <property type="entry name" value="ALPHA-AMYLASE FAMILY MEMBER"/>
    <property type="match status" value="1"/>
</dbReference>
<keyword evidence="3" id="KW-0378">Hydrolase</keyword>
<dbReference type="InterPro" id="IPR006047">
    <property type="entry name" value="GH13_cat_dom"/>
</dbReference>
<reference evidence="4" key="1">
    <citation type="journal article" date="2019" name="Int. J. Syst. Evol. Microbiol.">
        <title>The Global Catalogue of Microorganisms (GCM) 10K type strain sequencing project: providing services to taxonomists for standard genome sequencing and annotation.</title>
        <authorList>
            <consortium name="The Broad Institute Genomics Platform"/>
            <consortium name="The Broad Institute Genome Sequencing Center for Infectious Disease"/>
            <person name="Wu L."/>
            <person name="Ma J."/>
        </authorList>
    </citation>
    <scope>NUCLEOTIDE SEQUENCE [LARGE SCALE GENOMIC DNA]</scope>
    <source>
        <strain evidence="4">JCM 16601</strain>
    </source>
</reference>
<evidence type="ECO:0000313" key="3">
    <source>
        <dbReference type="EMBL" id="GAA3982201.1"/>
    </source>
</evidence>
<feature type="chain" id="PRO_5046772699" evidence="1">
    <location>
        <begin position="19"/>
        <end position="528"/>
    </location>
</feature>
<dbReference type="Pfam" id="PF00128">
    <property type="entry name" value="Alpha-amylase"/>
    <property type="match status" value="2"/>
</dbReference>
<proteinExistence type="predicted"/>
<dbReference type="Gene3D" id="3.20.20.80">
    <property type="entry name" value="Glycosidases"/>
    <property type="match status" value="1"/>
</dbReference>
<dbReference type="InterPro" id="IPR045857">
    <property type="entry name" value="O16G_dom_2"/>
</dbReference>
<keyword evidence="1" id="KW-0732">Signal</keyword>
<dbReference type="InterPro" id="IPR013780">
    <property type="entry name" value="Glyco_hydro_b"/>
</dbReference>
<evidence type="ECO:0000313" key="4">
    <source>
        <dbReference type="Proteomes" id="UP001500742"/>
    </source>
</evidence>
<comment type="caution">
    <text evidence="3">The sequence shown here is derived from an EMBL/GenBank/DDBJ whole genome shotgun (WGS) entry which is preliminary data.</text>
</comment>
<dbReference type="SUPFAM" id="SSF51011">
    <property type="entry name" value="Glycosyl hydrolase domain"/>
    <property type="match status" value="1"/>
</dbReference>
<dbReference type="Pfam" id="PF16657">
    <property type="entry name" value="Malt_amylase_C"/>
    <property type="match status" value="1"/>
</dbReference>
<dbReference type="Proteomes" id="UP001500742">
    <property type="component" value="Unassembled WGS sequence"/>
</dbReference>
<sequence>MKLAAITGMFCIAVTAVAATWHLKKSERKNGTGDEIIYHIFQRSFFDSNGDEHGDLNGIRQKLDYLQELGFTSVLCTPLYESIYYHNYFAIDFQKIDPKYGTLQDYLVLIKELHKRGMKFYMDMETQYVTEDSKWWKDAYGNPKSSYTDYILWDDHENKKPSTIVSGLTELKGYDGVTHKITTANLNSEKSKAYNDKLFSYWLDPNHDGKFDDGVDGFRIDHMMDNLDNKGALPHLFDTFWNPLFAKLRAINPKIKIVAEQANWFSLGLDYLDKGGVDEVFGIRLAYAIRLFRKDLFMANADSTLTMNPPGKQQIVFIENHDMSRYSSAVSGDIRKLKIGCALNLLMGGTPAIYYGQELGMTGASQNFGPTDANEIPERQAFDWYANAQGKGMAYWYKQKGEHKDQFNDDKPNDGISLEEERKDTNSLFNYYKAMIRLRRSNSAITKGTYKTVDNDNDKVFSFIRRDREKAVVVVVNLSDKDQVAKVDVPGLVGKKVSVFLGKDMPVVSEGKLNLSLAAYGIGAWVVE</sequence>
<protein>
    <submittedName>
        <fullName evidence="3">Alpha-amylase family glycosyl hydrolase</fullName>
    </submittedName>
</protein>
<name>A0ABP7QHG6_9SPHI</name>
<gene>
    <name evidence="3" type="ORF">GCM10022210_37060</name>
</gene>
<dbReference type="EMBL" id="BAAAZC010000026">
    <property type="protein sequence ID" value="GAA3982201.1"/>
    <property type="molecule type" value="Genomic_DNA"/>
</dbReference>